<protein>
    <submittedName>
        <fullName evidence="1">Uncharacterized protein</fullName>
    </submittedName>
</protein>
<evidence type="ECO:0000313" key="1">
    <source>
        <dbReference type="EMBL" id="KAG5624144.1"/>
    </source>
</evidence>
<keyword evidence="2" id="KW-1185">Reference proteome</keyword>
<proteinExistence type="predicted"/>
<sequence length="81" mass="8967">MMVGSSGQFSVITSEKRKKAPSSVGAALFLWRRLYLLSIMVADDVLQCQPSVCKCTPPFKNVEIYILGVISFGFRVKSFTS</sequence>
<name>A0A9J6AHT8_SOLCO</name>
<reference evidence="1 2" key="1">
    <citation type="submission" date="2020-09" db="EMBL/GenBank/DDBJ databases">
        <title>De no assembly of potato wild relative species, Solanum commersonii.</title>
        <authorList>
            <person name="Cho K."/>
        </authorList>
    </citation>
    <scope>NUCLEOTIDE SEQUENCE [LARGE SCALE GENOMIC DNA]</scope>
    <source>
        <strain evidence="1">LZ3.2</strain>
        <tissue evidence="1">Leaf</tissue>
    </source>
</reference>
<organism evidence="1 2">
    <name type="scientific">Solanum commersonii</name>
    <name type="common">Commerson's wild potato</name>
    <name type="synonym">Commerson's nightshade</name>
    <dbReference type="NCBI Taxonomy" id="4109"/>
    <lineage>
        <taxon>Eukaryota</taxon>
        <taxon>Viridiplantae</taxon>
        <taxon>Streptophyta</taxon>
        <taxon>Embryophyta</taxon>
        <taxon>Tracheophyta</taxon>
        <taxon>Spermatophyta</taxon>
        <taxon>Magnoliopsida</taxon>
        <taxon>eudicotyledons</taxon>
        <taxon>Gunneridae</taxon>
        <taxon>Pentapetalae</taxon>
        <taxon>asterids</taxon>
        <taxon>lamiids</taxon>
        <taxon>Solanales</taxon>
        <taxon>Solanaceae</taxon>
        <taxon>Solanoideae</taxon>
        <taxon>Solaneae</taxon>
        <taxon>Solanum</taxon>
    </lineage>
</organism>
<dbReference type="Proteomes" id="UP000824120">
    <property type="component" value="Chromosome 2"/>
</dbReference>
<dbReference type="EMBL" id="JACXVP010000002">
    <property type="protein sequence ID" value="KAG5624144.1"/>
    <property type="molecule type" value="Genomic_DNA"/>
</dbReference>
<evidence type="ECO:0000313" key="2">
    <source>
        <dbReference type="Proteomes" id="UP000824120"/>
    </source>
</evidence>
<dbReference type="AlphaFoldDB" id="A0A9J6AHT8"/>
<gene>
    <name evidence="1" type="ORF">H5410_009362</name>
</gene>
<comment type="caution">
    <text evidence="1">The sequence shown here is derived from an EMBL/GenBank/DDBJ whole genome shotgun (WGS) entry which is preliminary data.</text>
</comment>
<accession>A0A9J6AHT8</accession>